<reference evidence="3 4" key="1">
    <citation type="journal article" date="2019" name="G3 (Bethesda)">
        <title>Sequencing of a Wild Apple (Malus baccata) Genome Unravels the Differences Between Cultivated and Wild Apple Species Regarding Disease Resistance and Cold Tolerance.</title>
        <authorList>
            <person name="Chen X."/>
        </authorList>
    </citation>
    <scope>NUCLEOTIDE SEQUENCE [LARGE SCALE GENOMIC DNA]</scope>
    <source>
        <strain evidence="4">cv. Shandingzi</strain>
        <tissue evidence="3">Leaves</tissue>
    </source>
</reference>
<dbReference type="STRING" id="106549.A0A540MSM4"/>
<dbReference type="Gene3D" id="3.10.450.50">
    <property type="match status" value="1"/>
</dbReference>
<dbReference type="CDD" id="cd22117">
    <property type="entry name" value="F-box_FBXL4"/>
    <property type="match status" value="1"/>
</dbReference>
<feature type="transmembrane region" description="Helical" evidence="1">
    <location>
        <begin position="12"/>
        <end position="32"/>
    </location>
</feature>
<sequence>MEIISLTLSSPQTFFVALIFTLLSFFLALLAVRLLPDKPKSGGAASATSSSSGSGKVCTCCARHREEVVLGSDSGAVSAPHLNGGTGTDVTEKPTTTAAVLERQTGASMMEQLVPEITTHALSYLDYPSLCRLSMTNSLMRKAANDDNAWKALYHKARWLPIEGISVFGCRENDFTLEQDSVTPVNGWKAYYAATRVIVNINTEFFNHIRGRSLPEMSRLWLNADYVKCVHASGELFSGYNAVIQSWQLAFNWEQGVNFQIRDVCARVLTDMAWVTMKTFVEIDTGLFSVTNVYEFHNGRWYMVHHHSSVMDGEGEQQIVQG</sequence>
<dbReference type="PANTHER" id="PTHR47124:SF1">
    <property type="entry name" value="F-BOX PROTEIN SKIP8"/>
    <property type="match status" value="1"/>
</dbReference>
<dbReference type="InterPro" id="IPR001810">
    <property type="entry name" value="F-box_dom"/>
</dbReference>
<evidence type="ECO:0000256" key="1">
    <source>
        <dbReference type="SAM" id="Phobius"/>
    </source>
</evidence>
<gene>
    <name evidence="3" type="ORF">C1H46_012605</name>
</gene>
<dbReference type="InterPro" id="IPR037401">
    <property type="entry name" value="SnoaL-like"/>
</dbReference>
<accession>A0A540MSM4</accession>
<evidence type="ECO:0000313" key="3">
    <source>
        <dbReference type="EMBL" id="TQE01805.1"/>
    </source>
</evidence>
<evidence type="ECO:0000259" key="2">
    <source>
        <dbReference type="PROSITE" id="PS50181"/>
    </source>
</evidence>
<dbReference type="AlphaFoldDB" id="A0A540MSM4"/>
<dbReference type="EMBL" id="VIEB01000188">
    <property type="protein sequence ID" value="TQE01805.1"/>
    <property type="molecule type" value="Genomic_DNA"/>
</dbReference>
<dbReference type="PROSITE" id="PS50181">
    <property type="entry name" value="FBOX"/>
    <property type="match status" value="1"/>
</dbReference>
<dbReference type="SUPFAM" id="SSF81383">
    <property type="entry name" value="F-box domain"/>
    <property type="match status" value="1"/>
</dbReference>
<dbReference type="Pfam" id="PF13474">
    <property type="entry name" value="SnoaL_3"/>
    <property type="match status" value="1"/>
</dbReference>
<dbReference type="Proteomes" id="UP000315295">
    <property type="component" value="Unassembled WGS sequence"/>
</dbReference>
<comment type="caution">
    <text evidence="3">The sequence shown here is derived from an EMBL/GenBank/DDBJ whole genome shotgun (WGS) entry which is preliminary data.</text>
</comment>
<dbReference type="InterPro" id="IPR036047">
    <property type="entry name" value="F-box-like_dom_sf"/>
</dbReference>
<dbReference type="SUPFAM" id="SSF54427">
    <property type="entry name" value="NTF2-like"/>
    <property type="match status" value="1"/>
</dbReference>
<dbReference type="Gene3D" id="1.20.1280.50">
    <property type="match status" value="1"/>
</dbReference>
<feature type="domain" description="F-box" evidence="2">
    <location>
        <begin position="107"/>
        <end position="153"/>
    </location>
</feature>
<evidence type="ECO:0000313" key="4">
    <source>
        <dbReference type="Proteomes" id="UP000315295"/>
    </source>
</evidence>
<keyword evidence="4" id="KW-1185">Reference proteome</keyword>
<organism evidence="3 4">
    <name type="scientific">Malus baccata</name>
    <name type="common">Siberian crab apple</name>
    <name type="synonym">Pyrus baccata</name>
    <dbReference type="NCBI Taxonomy" id="106549"/>
    <lineage>
        <taxon>Eukaryota</taxon>
        <taxon>Viridiplantae</taxon>
        <taxon>Streptophyta</taxon>
        <taxon>Embryophyta</taxon>
        <taxon>Tracheophyta</taxon>
        <taxon>Spermatophyta</taxon>
        <taxon>Magnoliopsida</taxon>
        <taxon>eudicotyledons</taxon>
        <taxon>Gunneridae</taxon>
        <taxon>Pentapetalae</taxon>
        <taxon>rosids</taxon>
        <taxon>fabids</taxon>
        <taxon>Rosales</taxon>
        <taxon>Rosaceae</taxon>
        <taxon>Amygdaloideae</taxon>
        <taxon>Maleae</taxon>
        <taxon>Malus</taxon>
    </lineage>
</organism>
<name>A0A540MSM4_MALBA</name>
<keyword evidence="1" id="KW-0812">Transmembrane</keyword>
<proteinExistence type="predicted"/>
<keyword evidence="1" id="KW-0472">Membrane</keyword>
<dbReference type="PANTHER" id="PTHR47124">
    <property type="entry name" value="F-BOX PROTEIN SKIP8"/>
    <property type="match status" value="1"/>
</dbReference>
<protein>
    <recommendedName>
        <fullName evidence="2">F-box domain-containing protein</fullName>
    </recommendedName>
</protein>
<keyword evidence="1" id="KW-1133">Transmembrane helix</keyword>
<dbReference type="Pfam" id="PF12937">
    <property type="entry name" value="F-box-like"/>
    <property type="match status" value="1"/>
</dbReference>
<dbReference type="InterPro" id="IPR044260">
    <property type="entry name" value="SKIP8-like"/>
</dbReference>
<dbReference type="InterPro" id="IPR032710">
    <property type="entry name" value="NTF2-like_dom_sf"/>
</dbReference>